<evidence type="ECO:0000313" key="7">
    <source>
        <dbReference type="EMBL" id="VDP44075.1"/>
    </source>
</evidence>
<evidence type="ECO:0000313" key="9">
    <source>
        <dbReference type="WBParaSite" id="SBAD_0001232201-mRNA-1"/>
    </source>
</evidence>
<dbReference type="AlphaFoldDB" id="A0A183J7S7"/>
<name>A0A183J7S7_9BILA</name>
<evidence type="ECO:0000256" key="3">
    <source>
        <dbReference type="ARBA" id="ARBA00022927"/>
    </source>
</evidence>
<organism evidence="9">
    <name type="scientific">Soboliphyme baturini</name>
    <dbReference type="NCBI Taxonomy" id="241478"/>
    <lineage>
        <taxon>Eukaryota</taxon>
        <taxon>Metazoa</taxon>
        <taxon>Ecdysozoa</taxon>
        <taxon>Nematoda</taxon>
        <taxon>Enoplea</taxon>
        <taxon>Dorylaimia</taxon>
        <taxon>Dioctophymatida</taxon>
        <taxon>Dioctophymatoidea</taxon>
        <taxon>Soboliphymatidae</taxon>
        <taxon>Soboliphyme</taxon>
    </lineage>
</organism>
<protein>
    <submittedName>
        <fullName evidence="9">Mediator complex subunit 11</fullName>
    </submittedName>
</protein>
<sequence length="154" mass="17871">MDRLYLESNNMLEDVNRSLSMLEVSKDSDVADRLSQRVHCLLEQILSNCDTLDTLAMKEPAPKRKHFKLATDQLRYDCTFVRKSLSQIQYKLQRQWLAEKERADLLSRPYKANESTTVYLDSAELNVNDSLKSSHRNLDLLISNGYNILGIFNQ</sequence>
<keyword evidence="5" id="KW-0472">Membrane</keyword>
<dbReference type="InterPro" id="IPR027027">
    <property type="entry name" value="GOSR2/Membrin/Bos1"/>
</dbReference>
<comment type="subcellular location">
    <subcellularLocation>
        <location evidence="6">Endomembrane system</location>
        <topology evidence="6">Single-pass type IV membrane protein</topology>
    </subcellularLocation>
</comment>
<dbReference type="GO" id="GO:0015031">
    <property type="term" value="P:protein transport"/>
    <property type="evidence" value="ECO:0007669"/>
    <property type="project" value="UniProtKB-KW"/>
</dbReference>
<dbReference type="GO" id="GO:0005484">
    <property type="term" value="F:SNAP receptor activity"/>
    <property type="evidence" value="ECO:0007669"/>
    <property type="project" value="InterPro"/>
</dbReference>
<evidence type="ECO:0000256" key="2">
    <source>
        <dbReference type="ARBA" id="ARBA00022692"/>
    </source>
</evidence>
<keyword evidence="2" id="KW-0812">Transmembrane</keyword>
<proteinExistence type="predicted"/>
<dbReference type="WBParaSite" id="SBAD_0001232201-mRNA-1">
    <property type="protein sequence ID" value="SBAD_0001232201-mRNA-1"/>
    <property type="gene ID" value="SBAD_0001232201"/>
</dbReference>
<gene>
    <name evidence="7" type="ORF">SBAD_LOCUS11925</name>
</gene>
<dbReference type="OrthoDB" id="158360at2759"/>
<keyword evidence="4" id="KW-1133">Transmembrane helix</keyword>
<keyword evidence="8" id="KW-1185">Reference proteome</keyword>
<dbReference type="Proteomes" id="UP000270296">
    <property type="component" value="Unassembled WGS sequence"/>
</dbReference>
<evidence type="ECO:0000256" key="6">
    <source>
        <dbReference type="ARBA" id="ARBA00046280"/>
    </source>
</evidence>
<evidence type="ECO:0000256" key="4">
    <source>
        <dbReference type="ARBA" id="ARBA00022989"/>
    </source>
</evidence>
<keyword evidence="1" id="KW-0813">Transport</keyword>
<evidence type="ECO:0000256" key="5">
    <source>
        <dbReference type="ARBA" id="ARBA00023136"/>
    </source>
</evidence>
<accession>A0A183J7S7</accession>
<dbReference type="PIRSF" id="PIRSF028865">
    <property type="entry name" value="Membrin-2"/>
    <property type="match status" value="1"/>
</dbReference>
<evidence type="ECO:0000313" key="8">
    <source>
        <dbReference type="Proteomes" id="UP000270296"/>
    </source>
</evidence>
<dbReference type="GO" id="GO:0005794">
    <property type="term" value="C:Golgi apparatus"/>
    <property type="evidence" value="ECO:0007669"/>
    <property type="project" value="InterPro"/>
</dbReference>
<evidence type="ECO:0000256" key="1">
    <source>
        <dbReference type="ARBA" id="ARBA00022448"/>
    </source>
</evidence>
<dbReference type="GO" id="GO:0016192">
    <property type="term" value="P:vesicle-mediated transport"/>
    <property type="evidence" value="ECO:0007669"/>
    <property type="project" value="InterPro"/>
</dbReference>
<reference evidence="7 8" key="2">
    <citation type="submission" date="2018-11" db="EMBL/GenBank/DDBJ databases">
        <authorList>
            <consortium name="Pathogen Informatics"/>
        </authorList>
    </citation>
    <scope>NUCLEOTIDE SEQUENCE [LARGE SCALE GENOMIC DNA]</scope>
</reference>
<keyword evidence="3" id="KW-0653">Protein transport</keyword>
<dbReference type="EMBL" id="UZAM01016628">
    <property type="protein sequence ID" value="VDP44075.1"/>
    <property type="molecule type" value="Genomic_DNA"/>
</dbReference>
<reference evidence="9" key="1">
    <citation type="submission" date="2016-06" db="UniProtKB">
        <authorList>
            <consortium name="WormBaseParasite"/>
        </authorList>
    </citation>
    <scope>IDENTIFICATION</scope>
</reference>